<sequence>MSLWAEYTGIIYATLPPEGLTSVQFVHQVTKRDQFHMKLRSEFKSIRSSLMNRESVPSLDACLNELFREEKRLLTQTTMEQHRSTIPPVAYATQRKAKGRDMSTVQCFCCKKYGHYTSNCPNKFCTYCKMDGHIIKECPTRPPKKPTIAYTASIDSSSSGSSANITHTTQNAPAPVQPVTPEIIQQMILSAFSALGLSC</sequence>
<proteinExistence type="predicted"/>
<organism evidence="4 5">
    <name type="scientific">Rehmannia glutinosa</name>
    <name type="common">Chinese foxglove</name>
    <dbReference type="NCBI Taxonomy" id="99300"/>
    <lineage>
        <taxon>Eukaryota</taxon>
        <taxon>Viridiplantae</taxon>
        <taxon>Streptophyta</taxon>
        <taxon>Embryophyta</taxon>
        <taxon>Tracheophyta</taxon>
        <taxon>Spermatophyta</taxon>
        <taxon>Magnoliopsida</taxon>
        <taxon>eudicotyledons</taxon>
        <taxon>Gunneridae</taxon>
        <taxon>Pentapetalae</taxon>
        <taxon>asterids</taxon>
        <taxon>lamiids</taxon>
        <taxon>Lamiales</taxon>
        <taxon>Orobanchaceae</taxon>
        <taxon>Rehmannieae</taxon>
        <taxon>Rehmannia</taxon>
    </lineage>
</organism>
<dbReference type="PROSITE" id="PS50158">
    <property type="entry name" value="ZF_CCHC"/>
    <property type="match status" value="1"/>
</dbReference>
<keyword evidence="1" id="KW-0479">Metal-binding</keyword>
<dbReference type="SMART" id="SM00343">
    <property type="entry name" value="ZnF_C2HC"/>
    <property type="match status" value="2"/>
</dbReference>
<keyword evidence="1" id="KW-0862">Zinc</keyword>
<name>A0ABR0UMH5_REHGL</name>
<dbReference type="InterPro" id="IPR001878">
    <property type="entry name" value="Znf_CCHC"/>
</dbReference>
<keyword evidence="1" id="KW-0863">Zinc-finger</keyword>
<evidence type="ECO:0000259" key="3">
    <source>
        <dbReference type="PROSITE" id="PS50158"/>
    </source>
</evidence>
<evidence type="ECO:0000256" key="2">
    <source>
        <dbReference type="SAM" id="MobiDB-lite"/>
    </source>
</evidence>
<comment type="caution">
    <text evidence="4">The sequence shown here is derived from an EMBL/GenBank/DDBJ whole genome shotgun (WGS) entry which is preliminary data.</text>
</comment>
<feature type="compositionally biased region" description="Low complexity" evidence="2">
    <location>
        <begin position="152"/>
        <end position="166"/>
    </location>
</feature>
<accession>A0ABR0UMH5</accession>
<feature type="domain" description="CCHC-type" evidence="3">
    <location>
        <begin position="107"/>
        <end position="122"/>
    </location>
</feature>
<dbReference type="EMBL" id="JABTTQ020002544">
    <property type="protein sequence ID" value="KAK6123498.1"/>
    <property type="molecule type" value="Genomic_DNA"/>
</dbReference>
<feature type="region of interest" description="Disordered" evidence="2">
    <location>
        <begin position="152"/>
        <end position="174"/>
    </location>
</feature>
<dbReference type="Proteomes" id="UP001318860">
    <property type="component" value="Unassembled WGS sequence"/>
</dbReference>
<dbReference type="PANTHER" id="PTHR34222:SF100">
    <property type="entry name" value="CCHC-TYPE DOMAIN-CONTAINING PROTEIN"/>
    <property type="match status" value="1"/>
</dbReference>
<protein>
    <recommendedName>
        <fullName evidence="3">CCHC-type domain-containing protein</fullName>
    </recommendedName>
</protein>
<dbReference type="SUPFAM" id="SSF57756">
    <property type="entry name" value="Retrovirus zinc finger-like domains"/>
    <property type="match status" value="1"/>
</dbReference>
<evidence type="ECO:0000256" key="1">
    <source>
        <dbReference type="PROSITE-ProRule" id="PRU00047"/>
    </source>
</evidence>
<dbReference type="InterPro" id="IPR036875">
    <property type="entry name" value="Znf_CCHC_sf"/>
</dbReference>
<evidence type="ECO:0000313" key="5">
    <source>
        <dbReference type="Proteomes" id="UP001318860"/>
    </source>
</evidence>
<evidence type="ECO:0000313" key="4">
    <source>
        <dbReference type="EMBL" id="KAK6123498.1"/>
    </source>
</evidence>
<gene>
    <name evidence="4" type="ORF">DH2020_042762</name>
</gene>
<dbReference type="Gene3D" id="4.10.60.10">
    <property type="entry name" value="Zinc finger, CCHC-type"/>
    <property type="match status" value="2"/>
</dbReference>
<keyword evidence="5" id="KW-1185">Reference proteome</keyword>
<reference evidence="4 5" key="1">
    <citation type="journal article" date="2021" name="Comput. Struct. Biotechnol. J.">
        <title>De novo genome assembly of the potent medicinal plant Rehmannia glutinosa using nanopore technology.</title>
        <authorList>
            <person name="Ma L."/>
            <person name="Dong C."/>
            <person name="Song C."/>
            <person name="Wang X."/>
            <person name="Zheng X."/>
            <person name="Niu Y."/>
            <person name="Chen S."/>
            <person name="Feng W."/>
        </authorList>
    </citation>
    <scope>NUCLEOTIDE SEQUENCE [LARGE SCALE GENOMIC DNA]</scope>
    <source>
        <strain evidence="4">DH-2019</strain>
    </source>
</reference>
<dbReference type="PANTHER" id="PTHR34222">
    <property type="entry name" value="GAG_PRE-INTEGRS DOMAIN-CONTAINING PROTEIN"/>
    <property type="match status" value="1"/>
</dbReference>